<keyword evidence="2" id="KW-1185">Reference proteome</keyword>
<proteinExistence type="predicted"/>
<dbReference type="AlphaFoldDB" id="A0A7Y9E3T5"/>
<evidence type="ECO:0000313" key="2">
    <source>
        <dbReference type="Proteomes" id="UP000535511"/>
    </source>
</evidence>
<dbReference type="EMBL" id="JACCBG010000001">
    <property type="protein sequence ID" value="NYD40512.1"/>
    <property type="molecule type" value="Genomic_DNA"/>
</dbReference>
<dbReference type="Proteomes" id="UP000535511">
    <property type="component" value="Unassembled WGS sequence"/>
</dbReference>
<sequence>MTTRRILTLHAPVGKSVLDGVLTSLEQTLVDVGAERVWIDPTSADDLTVLADFPEPATNEHAVPAPRAVEEAEGRKCVGR</sequence>
<organism evidence="1 2">
    <name type="scientific">Nocardioides panaciterrulae</name>
    <dbReference type="NCBI Taxonomy" id="661492"/>
    <lineage>
        <taxon>Bacteria</taxon>
        <taxon>Bacillati</taxon>
        <taxon>Actinomycetota</taxon>
        <taxon>Actinomycetes</taxon>
        <taxon>Propionibacteriales</taxon>
        <taxon>Nocardioidaceae</taxon>
        <taxon>Nocardioides</taxon>
    </lineage>
</organism>
<gene>
    <name evidence="1" type="ORF">BJZ21_000595</name>
</gene>
<name>A0A7Y9E3T5_9ACTN</name>
<comment type="caution">
    <text evidence="1">The sequence shown here is derived from an EMBL/GenBank/DDBJ whole genome shotgun (WGS) entry which is preliminary data.</text>
</comment>
<reference evidence="1 2" key="1">
    <citation type="submission" date="2020-07" db="EMBL/GenBank/DDBJ databases">
        <title>Sequencing the genomes of 1000 actinobacteria strains.</title>
        <authorList>
            <person name="Klenk H.-P."/>
        </authorList>
    </citation>
    <scope>NUCLEOTIDE SEQUENCE [LARGE SCALE GENOMIC DNA]</scope>
    <source>
        <strain evidence="1 2">DSM 21350</strain>
    </source>
</reference>
<evidence type="ECO:0000313" key="1">
    <source>
        <dbReference type="EMBL" id="NYD40512.1"/>
    </source>
</evidence>
<accession>A0A7Y9E3T5</accession>
<protein>
    <submittedName>
        <fullName evidence="1">Uncharacterized protein</fullName>
    </submittedName>
</protein>
<dbReference type="RefSeq" id="WP_179662393.1">
    <property type="nucleotide sequence ID" value="NZ_JACCBG010000001.1"/>
</dbReference>